<protein>
    <recommendedName>
        <fullName evidence="2">AttH domain-containing protein</fullName>
    </recommendedName>
</protein>
<proteinExistence type="predicted"/>
<dbReference type="AlphaFoldDB" id="A0A3B0ST16"/>
<evidence type="ECO:0008006" key="2">
    <source>
        <dbReference type="Google" id="ProtNLM"/>
    </source>
</evidence>
<gene>
    <name evidence="1" type="ORF">MNBD_ALPHA01-998</name>
</gene>
<name>A0A3B0ST16_9ZZZZ</name>
<reference evidence="1" key="1">
    <citation type="submission" date="2018-06" db="EMBL/GenBank/DDBJ databases">
        <authorList>
            <person name="Zhirakovskaya E."/>
        </authorList>
    </citation>
    <scope>NUCLEOTIDE SEQUENCE</scope>
</reference>
<dbReference type="EMBL" id="UOEJ01000280">
    <property type="protein sequence ID" value="VAW07620.1"/>
    <property type="molecule type" value="Genomic_DNA"/>
</dbReference>
<sequence length="362" mass="41310">MKRLNLFIVLLGLLFPAMSLAMDHTKPQLLEDKFYKEYWEQHFLFEDGTFVTAQFLVANFPWPVGKDHGIMIATVVSPEGERTIIKNGRNPGEWGFDPDKFSIFIHTHRLKSENGVFDLHLGSDDGNAVNATFTSKIPPFDHEKFTRKKGSMKSSVYLPFFEGRGQWQIYQGEGKPLKKAEGKIQGFATHTITTGRLETVLKSWLRVNGLGREDGQPLPFLSARELPDGTRDTILALKGADGTVTEFSNVTIDYRDIKKEGKHSSYPTIIKLKGENGAESLSGTIRLSRKIDHFNIYDHLNFFERSFAMSRASVTNYRYIADYDLDHVTASGTQKLTGKALSEYQDILQPRKKKKKRKRRRR</sequence>
<accession>A0A3B0ST16</accession>
<evidence type="ECO:0000313" key="1">
    <source>
        <dbReference type="EMBL" id="VAW07620.1"/>
    </source>
</evidence>
<organism evidence="1">
    <name type="scientific">hydrothermal vent metagenome</name>
    <dbReference type="NCBI Taxonomy" id="652676"/>
    <lineage>
        <taxon>unclassified sequences</taxon>
        <taxon>metagenomes</taxon>
        <taxon>ecological metagenomes</taxon>
    </lineage>
</organism>